<evidence type="ECO:0000259" key="1">
    <source>
        <dbReference type="Pfam" id="PF14033"/>
    </source>
</evidence>
<dbReference type="Proteomes" id="UP000813423">
    <property type="component" value="Unassembled WGS sequence"/>
</dbReference>
<evidence type="ECO:0000313" key="2">
    <source>
        <dbReference type="EMBL" id="KAH1908549.1"/>
    </source>
</evidence>
<protein>
    <recommendedName>
        <fullName evidence="1">DUF4246 domain-containing protein</fullName>
    </recommendedName>
</protein>
<accession>A0A9P8SUL9</accession>
<gene>
    <name evidence="2" type="ORF">KXV57_002994</name>
</gene>
<comment type="caution">
    <text evidence="2">The sequence shown here is derived from an EMBL/GenBank/DDBJ whole genome shotgun (WGS) entry which is preliminary data.</text>
</comment>
<dbReference type="Pfam" id="PF14033">
    <property type="entry name" value="DUF4246"/>
    <property type="match status" value="1"/>
</dbReference>
<reference evidence="2" key="1">
    <citation type="submission" date="2021-08" db="EMBL/GenBank/DDBJ databases">
        <title>Global Aspergillus fumigatus from environmental and clinical sources.</title>
        <authorList>
            <person name="Barber A."/>
            <person name="Sae-Ong T."/>
        </authorList>
    </citation>
    <scope>NUCLEOTIDE SEQUENCE</scope>
    <source>
        <strain evidence="2">NRZ-2016-071</strain>
    </source>
</reference>
<sequence>MEHTWDEMRTSACKSLSVTPPLHQHEGYTAILGSLLSILSRLQNDEQHTLHLQSPEDHLRSLTRIALENGARSLEMMDWVIEEVTFKAETFLKKEMLALQADVEPLENIAEHDKDYEPGPGEQIVNLVDPSLFALAYSHSQVIPDIVIGLDDCLSHSGGAKALGVKMIPSA</sequence>
<feature type="domain" description="DUF4246" evidence="1">
    <location>
        <begin position="98"/>
        <end position="162"/>
    </location>
</feature>
<organism evidence="2 3">
    <name type="scientific">Aspergillus fumigatus</name>
    <name type="common">Neosartorya fumigata</name>
    <dbReference type="NCBI Taxonomy" id="746128"/>
    <lineage>
        <taxon>Eukaryota</taxon>
        <taxon>Fungi</taxon>
        <taxon>Dikarya</taxon>
        <taxon>Ascomycota</taxon>
        <taxon>Pezizomycotina</taxon>
        <taxon>Eurotiomycetes</taxon>
        <taxon>Eurotiomycetidae</taxon>
        <taxon>Eurotiales</taxon>
        <taxon>Aspergillaceae</taxon>
        <taxon>Aspergillus</taxon>
        <taxon>Aspergillus subgen. Fumigati</taxon>
    </lineage>
</organism>
<dbReference type="AlphaFoldDB" id="A0A9P8SUL9"/>
<name>A0A9P8SUL9_ASPFM</name>
<dbReference type="InterPro" id="IPR049192">
    <property type="entry name" value="DUF4246_C"/>
</dbReference>
<dbReference type="EMBL" id="JAIBSC010000019">
    <property type="protein sequence ID" value="KAH1908549.1"/>
    <property type="molecule type" value="Genomic_DNA"/>
</dbReference>
<evidence type="ECO:0000313" key="3">
    <source>
        <dbReference type="Proteomes" id="UP000813423"/>
    </source>
</evidence>
<proteinExistence type="predicted"/>